<sequence length="306" mass="32105">MGDVAGVVDPHAPITNVPVEEESEGAVQLSPPVPGRAEPIEPNGVVESIAGLRREAAGELLAPDAVLPDIGVASFGGEMQMETVHGADDRVAVSDTARYPWSSMASLLITARDGSQWIGTGWFIAPHVLATAGHCVYINNSPVAARNGWVLSIQVMPGRNRTALPFGAVTANRFWTVHGWANGGDQNYDYAAIVVPTPIGDTVGTLGFGVFPDEELAERVVNIAGYPGDKEPGTLWYDARAVAALAPSKVHYDLDTAGGQSGAAVYVIDEDGRRIGVGVHAYGGPTTNSGTRISPPVFKNLSDWKA</sequence>
<dbReference type="EC" id="3.4.21.-" evidence="6"/>
<evidence type="ECO:0000256" key="1">
    <source>
        <dbReference type="ARBA" id="ARBA00008764"/>
    </source>
</evidence>
<proteinExistence type="inferred from homology"/>
<evidence type="ECO:0000313" key="8">
    <source>
        <dbReference type="EMBL" id="GIF22618.1"/>
    </source>
</evidence>
<dbReference type="InterPro" id="IPR043504">
    <property type="entry name" value="Peptidase_S1_PA_chymotrypsin"/>
</dbReference>
<name>A0A919NQS3_9ACTN</name>
<feature type="region of interest" description="Disordered" evidence="7">
    <location>
        <begin position="1"/>
        <end position="41"/>
    </location>
</feature>
<accession>A0A919NQS3</accession>
<dbReference type="SUPFAM" id="SSF50494">
    <property type="entry name" value="Trypsin-like serine proteases"/>
    <property type="match status" value="1"/>
</dbReference>
<dbReference type="InterPro" id="IPR050966">
    <property type="entry name" value="Glutamyl_endopeptidase"/>
</dbReference>
<keyword evidence="3" id="KW-0732">Signal</keyword>
<keyword evidence="9" id="KW-1185">Reference proteome</keyword>
<keyword evidence="2 6" id="KW-0645">Protease</keyword>
<dbReference type="RefSeq" id="WP_203810232.1">
    <property type="nucleotide sequence ID" value="NZ_BOMY01000034.1"/>
</dbReference>
<gene>
    <name evidence="8" type="ORF">Ate02nite_53480</name>
</gene>
<dbReference type="InterPro" id="IPR009003">
    <property type="entry name" value="Peptidase_S1_PA"/>
</dbReference>
<reference evidence="8" key="1">
    <citation type="submission" date="2021-01" db="EMBL/GenBank/DDBJ databases">
        <title>Whole genome shotgun sequence of Actinoplanes tereljensis NBRC 105297.</title>
        <authorList>
            <person name="Komaki H."/>
            <person name="Tamura T."/>
        </authorList>
    </citation>
    <scope>NUCLEOTIDE SEQUENCE</scope>
    <source>
        <strain evidence="8">NBRC 105297</strain>
    </source>
</reference>
<comment type="caution">
    <text evidence="8">The sequence shown here is derived from an EMBL/GenBank/DDBJ whole genome shotgun (WGS) entry which is preliminary data.</text>
</comment>
<dbReference type="PRINTS" id="PR00839">
    <property type="entry name" value="V8PROTEASE"/>
</dbReference>
<evidence type="ECO:0000256" key="6">
    <source>
        <dbReference type="RuleBase" id="RU004296"/>
    </source>
</evidence>
<evidence type="ECO:0000256" key="2">
    <source>
        <dbReference type="ARBA" id="ARBA00022670"/>
    </source>
</evidence>
<dbReference type="Gene3D" id="2.40.10.10">
    <property type="entry name" value="Trypsin-like serine proteases"/>
    <property type="match status" value="2"/>
</dbReference>
<dbReference type="PANTHER" id="PTHR15462:SF8">
    <property type="entry name" value="SERINE PROTEASE"/>
    <property type="match status" value="1"/>
</dbReference>
<evidence type="ECO:0000313" key="9">
    <source>
        <dbReference type="Proteomes" id="UP000623608"/>
    </source>
</evidence>
<dbReference type="InterPro" id="IPR008256">
    <property type="entry name" value="Peptidase_S1B"/>
</dbReference>
<keyword evidence="5 6" id="KW-0720">Serine protease</keyword>
<dbReference type="PANTHER" id="PTHR15462">
    <property type="entry name" value="SERINE PROTEASE"/>
    <property type="match status" value="1"/>
</dbReference>
<protein>
    <recommendedName>
        <fullName evidence="6">Serine protease</fullName>
        <ecNumber evidence="6">3.4.21.-</ecNumber>
    </recommendedName>
</protein>
<comment type="similarity">
    <text evidence="1 6">Belongs to the peptidase S1B family.</text>
</comment>
<evidence type="ECO:0000256" key="5">
    <source>
        <dbReference type="ARBA" id="ARBA00022825"/>
    </source>
</evidence>
<organism evidence="8 9">
    <name type="scientific">Paractinoplanes tereljensis</name>
    <dbReference type="NCBI Taxonomy" id="571912"/>
    <lineage>
        <taxon>Bacteria</taxon>
        <taxon>Bacillati</taxon>
        <taxon>Actinomycetota</taxon>
        <taxon>Actinomycetes</taxon>
        <taxon>Micromonosporales</taxon>
        <taxon>Micromonosporaceae</taxon>
        <taxon>Paractinoplanes</taxon>
    </lineage>
</organism>
<dbReference type="Proteomes" id="UP000623608">
    <property type="component" value="Unassembled WGS sequence"/>
</dbReference>
<keyword evidence="4 6" id="KW-0378">Hydrolase</keyword>
<evidence type="ECO:0000256" key="4">
    <source>
        <dbReference type="ARBA" id="ARBA00022801"/>
    </source>
</evidence>
<dbReference type="GO" id="GO:0006508">
    <property type="term" value="P:proteolysis"/>
    <property type="evidence" value="ECO:0007669"/>
    <property type="project" value="UniProtKB-KW"/>
</dbReference>
<dbReference type="EMBL" id="BOMY01000034">
    <property type="protein sequence ID" value="GIF22618.1"/>
    <property type="molecule type" value="Genomic_DNA"/>
</dbReference>
<evidence type="ECO:0000256" key="3">
    <source>
        <dbReference type="ARBA" id="ARBA00022729"/>
    </source>
</evidence>
<dbReference type="AlphaFoldDB" id="A0A919NQS3"/>
<dbReference type="Pfam" id="PF13365">
    <property type="entry name" value="Trypsin_2"/>
    <property type="match status" value="1"/>
</dbReference>
<evidence type="ECO:0000256" key="7">
    <source>
        <dbReference type="SAM" id="MobiDB-lite"/>
    </source>
</evidence>
<dbReference type="GO" id="GO:0008236">
    <property type="term" value="F:serine-type peptidase activity"/>
    <property type="evidence" value="ECO:0007669"/>
    <property type="project" value="UniProtKB-KW"/>
</dbReference>